<protein>
    <submittedName>
        <fullName evidence="2">Uncharacterized protein</fullName>
    </submittedName>
</protein>
<accession>A0A7S2RB33</accession>
<sequence length="140" mass="15929">MKRLGNSLTLLQPSTKQEDTDDHNYDEREDYTEELRVWINGDLIDRAGTPVYDNSFSDSMINAEVFLPQGEDLTKYTVKHRHIDPDGVVAGEFHSNPSLNSIIYDVKFSDGAIKEYAANVIAQNMSHLMIEQFQCLKNTS</sequence>
<reference evidence="2" key="1">
    <citation type="submission" date="2021-01" db="EMBL/GenBank/DDBJ databases">
        <authorList>
            <person name="Corre E."/>
            <person name="Pelletier E."/>
            <person name="Niang G."/>
            <person name="Scheremetjew M."/>
            <person name="Finn R."/>
            <person name="Kale V."/>
            <person name="Holt S."/>
            <person name="Cochrane G."/>
            <person name="Meng A."/>
            <person name="Brown T."/>
            <person name="Cohen L."/>
        </authorList>
    </citation>
    <scope>NUCLEOTIDE SEQUENCE</scope>
    <source>
        <strain evidence="2">CCMP1452</strain>
    </source>
</reference>
<gene>
    <name evidence="2" type="ORF">EANT1437_LOCUS5594</name>
</gene>
<organism evidence="2">
    <name type="scientific">Eucampia antarctica</name>
    <dbReference type="NCBI Taxonomy" id="49252"/>
    <lineage>
        <taxon>Eukaryota</taxon>
        <taxon>Sar</taxon>
        <taxon>Stramenopiles</taxon>
        <taxon>Ochrophyta</taxon>
        <taxon>Bacillariophyta</taxon>
        <taxon>Mediophyceae</taxon>
        <taxon>Biddulphiophycidae</taxon>
        <taxon>Hemiaulales</taxon>
        <taxon>Hemiaulaceae</taxon>
        <taxon>Eucampia</taxon>
    </lineage>
</organism>
<feature type="compositionally biased region" description="Polar residues" evidence="1">
    <location>
        <begin position="1"/>
        <end position="15"/>
    </location>
</feature>
<name>A0A7S2RB33_9STRA</name>
<feature type="compositionally biased region" description="Basic and acidic residues" evidence="1">
    <location>
        <begin position="16"/>
        <end position="26"/>
    </location>
</feature>
<dbReference type="AlphaFoldDB" id="A0A7S2RB33"/>
<feature type="region of interest" description="Disordered" evidence="1">
    <location>
        <begin position="1"/>
        <end position="27"/>
    </location>
</feature>
<evidence type="ECO:0000313" key="2">
    <source>
        <dbReference type="EMBL" id="CAD9666049.1"/>
    </source>
</evidence>
<evidence type="ECO:0000256" key="1">
    <source>
        <dbReference type="SAM" id="MobiDB-lite"/>
    </source>
</evidence>
<proteinExistence type="predicted"/>
<dbReference type="EMBL" id="HBHI01010921">
    <property type="protein sequence ID" value="CAD9666049.1"/>
    <property type="molecule type" value="Transcribed_RNA"/>
</dbReference>